<dbReference type="OrthoDB" id="9793162at2"/>
<gene>
    <name evidence="2" type="ORF">GAB14E_3185</name>
</gene>
<dbReference type="Proteomes" id="UP000029868">
    <property type="component" value="Unassembled WGS sequence"/>
</dbReference>
<dbReference type="GO" id="GO:0004527">
    <property type="term" value="F:exonuclease activity"/>
    <property type="evidence" value="ECO:0007669"/>
    <property type="project" value="UniProtKB-KW"/>
</dbReference>
<evidence type="ECO:0000259" key="1">
    <source>
        <dbReference type="Pfam" id="PF03372"/>
    </source>
</evidence>
<keyword evidence="2" id="KW-0378">Hydrolase</keyword>
<dbReference type="AlphaFoldDB" id="A0A099KQ02"/>
<comment type="caution">
    <text evidence="2">The sequence shown here is derived from an EMBL/GenBank/DDBJ whole genome shotgun (WGS) entry which is preliminary data.</text>
</comment>
<dbReference type="Gene3D" id="3.60.10.10">
    <property type="entry name" value="Endonuclease/exonuclease/phosphatase"/>
    <property type="match status" value="1"/>
</dbReference>
<keyword evidence="2" id="KW-0255">Endonuclease</keyword>
<name>A0A099KQ02_COLPS</name>
<dbReference type="Gene3D" id="2.60.120.380">
    <property type="match status" value="1"/>
</dbReference>
<protein>
    <submittedName>
        <fullName evidence="2">Endonuclease/exonuclease/phosphatase</fullName>
    </submittedName>
</protein>
<organism evidence="2 3">
    <name type="scientific">Colwellia psychrerythraea</name>
    <name type="common">Vibrio psychroerythus</name>
    <dbReference type="NCBI Taxonomy" id="28229"/>
    <lineage>
        <taxon>Bacteria</taxon>
        <taxon>Pseudomonadati</taxon>
        <taxon>Pseudomonadota</taxon>
        <taxon>Gammaproteobacteria</taxon>
        <taxon>Alteromonadales</taxon>
        <taxon>Colwelliaceae</taxon>
        <taxon>Colwellia</taxon>
    </lineage>
</organism>
<proteinExistence type="predicted"/>
<reference evidence="2 3" key="1">
    <citation type="submission" date="2014-08" db="EMBL/GenBank/DDBJ databases">
        <title>Genomic and Phenotypic Diversity of Colwellia psychrerythraea strains from Disparate Marine Basins.</title>
        <authorList>
            <person name="Techtmann S.M."/>
            <person name="Stelling S.C."/>
            <person name="Utturkar S.M."/>
            <person name="Alshibli N."/>
            <person name="Harris A."/>
            <person name="Brown S.D."/>
            <person name="Hazen T.C."/>
        </authorList>
    </citation>
    <scope>NUCLEOTIDE SEQUENCE [LARGE SCALE GENOMIC DNA]</scope>
    <source>
        <strain evidence="2 3">GAB14E</strain>
    </source>
</reference>
<dbReference type="Pfam" id="PF03372">
    <property type="entry name" value="Exo_endo_phos"/>
    <property type="match status" value="1"/>
</dbReference>
<keyword evidence="2" id="KW-0269">Exonuclease</keyword>
<evidence type="ECO:0000313" key="3">
    <source>
        <dbReference type="Proteomes" id="UP000029868"/>
    </source>
</evidence>
<feature type="domain" description="Endonuclease/exonuclease/phosphatase" evidence="1">
    <location>
        <begin position="35"/>
        <end position="301"/>
    </location>
</feature>
<evidence type="ECO:0000313" key="2">
    <source>
        <dbReference type="EMBL" id="KGJ91703.1"/>
    </source>
</evidence>
<dbReference type="PROSITE" id="PS51257">
    <property type="entry name" value="PROKAR_LIPOPROTEIN"/>
    <property type="match status" value="1"/>
</dbReference>
<sequence length="422" mass="47709">MLSIKKTGQAILYSIALSCPLVFSTVAIAKEVKIVSYNALSGSNWETRMDDVAREVLAHDPDIIAFQEVLPSLRRRGTDDQQSGLEREFSDDKWQFFRWNQEFGHRNCAPIVVNTDRFTVVANGSLILDFTDEITEAQWQDLWDLHDYFHKSHTFVEIRYVTWVVVEDTDGKRYSVMNTHYETYPEAEHGAPEDPVKKAYFEELLHRVFVHMSTKSVEQGEILRQTYNASPILVGDFEYGDLTDPAIKTIVDGGYSDTWLALNVESNKNRRPARGIDHIFASNELTVKEAFYDLDATASDHSPLIAVIDLDGTTITDLGEAEAQTTIIEQGMASAESKWQRFSYTVEEGVSSLNIILQGGEGEAILYLREGESISRKKYDCMATINDHSQECLIENPKPGNWTIGLYKISAYSDKTLTAVTE</sequence>
<dbReference type="InterPro" id="IPR005135">
    <property type="entry name" value="Endo/exonuclease/phosphatase"/>
</dbReference>
<keyword evidence="2" id="KW-0540">Nuclease</keyword>
<dbReference type="EMBL" id="JQEC01000040">
    <property type="protein sequence ID" value="KGJ91703.1"/>
    <property type="molecule type" value="Genomic_DNA"/>
</dbReference>
<dbReference type="SUPFAM" id="SSF56219">
    <property type="entry name" value="DNase I-like"/>
    <property type="match status" value="1"/>
</dbReference>
<dbReference type="PATRIC" id="fig|28229.3.peg.2905"/>
<accession>A0A099KQ02</accession>
<dbReference type="RefSeq" id="WP_033082915.1">
    <property type="nucleotide sequence ID" value="NZ_JQEC01000040.1"/>
</dbReference>
<dbReference type="InterPro" id="IPR036691">
    <property type="entry name" value="Endo/exonu/phosph_ase_sf"/>
</dbReference>
<dbReference type="GO" id="GO:0004519">
    <property type="term" value="F:endonuclease activity"/>
    <property type="evidence" value="ECO:0007669"/>
    <property type="project" value="UniProtKB-KW"/>
</dbReference>